<dbReference type="PANTHER" id="PTHR42704:SF15">
    <property type="entry name" value="RIBULOSE BISPHOSPHATE CARBOXYLASE LARGE CHAIN"/>
    <property type="match status" value="1"/>
</dbReference>
<dbReference type="InterPro" id="IPR000685">
    <property type="entry name" value="RuBisCO_lsu_C"/>
</dbReference>
<sequence length="78" mass="8769">MIPTLLTTTSVFIIALIAAHPVDIDGIRELVFGSLGKLKGERDITLGFIDVLRYDFIEKDRSRSIYFTQDWVSLPGGR</sequence>
<protein>
    <submittedName>
        <fullName evidence="3">Ribulose bisphosphate carboxylase large chain</fullName>
    </submittedName>
</protein>
<feature type="signal peptide" evidence="1">
    <location>
        <begin position="1"/>
        <end position="19"/>
    </location>
</feature>
<evidence type="ECO:0000313" key="4">
    <source>
        <dbReference type="Proteomes" id="UP000653305"/>
    </source>
</evidence>
<dbReference type="InterPro" id="IPR033966">
    <property type="entry name" value="RuBisCO"/>
</dbReference>
<dbReference type="GO" id="GO:0000287">
    <property type="term" value="F:magnesium ion binding"/>
    <property type="evidence" value="ECO:0007669"/>
    <property type="project" value="InterPro"/>
</dbReference>
<dbReference type="EMBL" id="BMAC01000016">
    <property type="protein sequence ID" value="GFP80156.1"/>
    <property type="molecule type" value="Genomic_DNA"/>
</dbReference>
<dbReference type="SUPFAM" id="SSF51649">
    <property type="entry name" value="RuBisCo, C-terminal domain"/>
    <property type="match status" value="1"/>
</dbReference>
<proteinExistence type="predicted"/>
<evidence type="ECO:0000256" key="1">
    <source>
        <dbReference type="SAM" id="SignalP"/>
    </source>
</evidence>
<accession>A0A830B0P5</accession>
<dbReference type="Proteomes" id="UP000653305">
    <property type="component" value="Unassembled WGS sequence"/>
</dbReference>
<dbReference type="InterPro" id="IPR036376">
    <property type="entry name" value="RuBisCO_lsu_C_sf"/>
</dbReference>
<dbReference type="PANTHER" id="PTHR42704">
    <property type="entry name" value="RIBULOSE BISPHOSPHATE CARBOXYLASE"/>
    <property type="match status" value="1"/>
</dbReference>
<organism evidence="3 4">
    <name type="scientific">Phtheirospermum japonicum</name>
    <dbReference type="NCBI Taxonomy" id="374723"/>
    <lineage>
        <taxon>Eukaryota</taxon>
        <taxon>Viridiplantae</taxon>
        <taxon>Streptophyta</taxon>
        <taxon>Embryophyta</taxon>
        <taxon>Tracheophyta</taxon>
        <taxon>Spermatophyta</taxon>
        <taxon>Magnoliopsida</taxon>
        <taxon>eudicotyledons</taxon>
        <taxon>Gunneridae</taxon>
        <taxon>Pentapetalae</taxon>
        <taxon>asterids</taxon>
        <taxon>lamiids</taxon>
        <taxon>Lamiales</taxon>
        <taxon>Orobanchaceae</taxon>
        <taxon>Orobanchaceae incertae sedis</taxon>
        <taxon>Phtheirospermum</taxon>
    </lineage>
</organism>
<feature type="domain" description="Ribulose bisphosphate carboxylase large subunit C-terminal" evidence="2">
    <location>
        <begin position="17"/>
        <end position="76"/>
    </location>
</feature>
<gene>
    <name evidence="3" type="ORF">PHJA_000159000</name>
</gene>
<dbReference type="Gene3D" id="3.20.20.110">
    <property type="entry name" value="Ribulose bisphosphate carboxylase, large subunit, C-terminal domain"/>
    <property type="match status" value="1"/>
</dbReference>
<evidence type="ECO:0000313" key="3">
    <source>
        <dbReference type="EMBL" id="GFP80156.1"/>
    </source>
</evidence>
<name>A0A830B0P5_9LAMI</name>
<reference evidence="3" key="1">
    <citation type="submission" date="2020-07" db="EMBL/GenBank/DDBJ databases">
        <title>Ethylene signaling mediates host invasion by parasitic plants.</title>
        <authorList>
            <person name="Yoshida S."/>
        </authorList>
    </citation>
    <scope>NUCLEOTIDE SEQUENCE</scope>
    <source>
        <strain evidence="3">Okayama</strain>
    </source>
</reference>
<comment type="caution">
    <text evidence="3">The sequence shown here is derived from an EMBL/GenBank/DDBJ whole genome shotgun (WGS) entry which is preliminary data.</text>
</comment>
<dbReference type="Pfam" id="PF00016">
    <property type="entry name" value="RuBisCO_large"/>
    <property type="match status" value="1"/>
</dbReference>
<feature type="chain" id="PRO_5032456214" evidence="1">
    <location>
        <begin position="20"/>
        <end position="78"/>
    </location>
</feature>
<evidence type="ECO:0000259" key="2">
    <source>
        <dbReference type="Pfam" id="PF00016"/>
    </source>
</evidence>
<dbReference type="AlphaFoldDB" id="A0A830B0P5"/>
<keyword evidence="4" id="KW-1185">Reference proteome</keyword>
<keyword evidence="1" id="KW-0732">Signal</keyword>
<dbReference type="GO" id="GO:0016984">
    <property type="term" value="F:ribulose-bisphosphate carboxylase activity"/>
    <property type="evidence" value="ECO:0007669"/>
    <property type="project" value="InterPro"/>
</dbReference>